<proteinExistence type="predicted"/>
<feature type="transmembrane region" description="Helical" evidence="1">
    <location>
        <begin position="162"/>
        <end position="181"/>
    </location>
</feature>
<keyword evidence="1" id="KW-1133">Transmembrane helix</keyword>
<keyword evidence="1" id="KW-0812">Transmembrane</keyword>
<keyword evidence="3" id="KW-1185">Reference proteome</keyword>
<keyword evidence="1" id="KW-0472">Membrane</keyword>
<feature type="transmembrane region" description="Helical" evidence="1">
    <location>
        <begin position="227"/>
        <end position="249"/>
    </location>
</feature>
<gene>
    <name evidence="2" type="ORF">SAMN05421647_105100</name>
</gene>
<dbReference type="InterPro" id="IPR051533">
    <property type="entry name" value="WaaL-like"/>
</dbReference>
<evidence type="ECO:0000256" key="1">
    <source>
        <dbReference type="SAM" id="Phobius"/>
    </source>
</evidence>
<feature type="transmembrane region" description="Helical" evidence="1">
    <location>
        <begin position="188"/>
        <end position="207"/>
    </location>
</feature>
<feature type="transmembrane region" description="Helical" evidence="1">
    <location>
        <begin position="358"/>
        <end position="377"/>
    </location>
</feature>
<protein>
    <recommendedName>
        <fullName evidence="4">O-antigen ligase</fullName>
    </recommendedName>
</protein>
<dbReference type="STRING" id="49186.SAMN05421647_105100"/>
<organism evidence="2 3">
    <name type="scientific">Marinobacterium stanieri</name>
    <dbReference type="NCBI Taxonomy" id="49186"/>
    <lineage>
        <taxon>Bacteria</taxon>
        <taxon>Pseudomonadati</taxon>
        <taxon>Pseudomonadota</taxon>
        <taxon>Gammaproteobacteria</taxon>
        <taxon>Oceanospirillales</taxon>
        <taxon>Oceanospirillaceae</taxon>
        <taxon>Marinobacterium</taxon>
    </lineage>
</organism>
<dbReference type="EMBL" id="FTMN01000005">
    <property type="protein sequence ID" value="SIQ47581.1"/>
    <property type="molecule type" value="Genomic_DNA"/>
</dbReference>
<accession>A0A1N6T2I8</accession>
<dbReference type="RefSeq" id="WP_076462989.1">
    <property type="nucleotide sequence ID" value="NZ_FTMN01000005.1"/>
</dbReference>
<name>A0A1N6T2I8_9GAMM</name>
<evidence type="ECO:0000313" key="3">
    <source>
        <dbReference type="Proteomes" id="UP000186895"/>
    </source>
</evidence>
<dbReference type="PANTHER" id="PTHR37422">
    <property type="entry name" value="TEICHURONIC ACID BIOSYNTHESIS PROTEIN TUAE"/>
    <property type="match status" value="1"/>
</dbReference>
<evidence type="ECO:0008006" key="4">
    <source>
        <dbReference type="Google" id="ProtNLM"/>
    </source>
</evidence>
<reference evidence="2 3" key="1">
    <citation type="submission" date="2017-01" db="EMBL/GenBank/DDBJ databases">
        <authorList>
            <person name="Mah S.A."/>
            <person name="Swanson W.J."/>
            <person name="Moy G.W."/>
            <person name="Vacquier V.D."/>
        </authorList>
    </citation>
    <scope>NUCLEOTIDE SEQUENCE [LARGE SCALE GENOMIC DNA]</scope>
    <source>
        <strain evidence="2 3">DSM 7027</strain>
    </source>
</reference>
<evidence type="ECO:0000313" key="2">
    <source>
        <dbReference type="EMBL" id="SIQ47581.1"/>
    </source>
</evidence>
<dbReference type="PANTHER" id="PTHR37422:SF13">
    <property type="entry name" value="LIPOPOLYSACCHARIDE BIOSYNTHESIS PROTEIN PA4999-RELATED"/>
    <property type="match status" value="1"/>
</dbReference>
<feature type="transmembrane region" description="Helical" evidence="1">
    <location>
        <begin position="305"/>
        <end position="324"/>
    </location>
</feature>
<dbReference type="eggNOG" id="COG3307">
    <property type="taxonomic scope" value="Bacteria"/>
</dbReference>
<dbReference type="Proteomes" id="UP000186895">
    <property type="component" value="Unassembled WGS sequence"/>
</dbReference>
<dbReference type="AlphaFoldDB" id="A0A1N6T2I8"/>
<feature type="transmembrane region" description="Helical" evidence="1">
    <location>
        <begin position="121"/>
        <end position="142"/>
    </location>
</feature>
<feature type="transmembrane region" description="Helical" evidence="1">
    <location>
        <begin position="17"/>
        <end position="34"/>
    </location>
</feature>
<feature type="transmembrane region" description="Helical" evidence="1">
    <location>
        <begin position="40"/>
        <end position="58"/>
    </location>
</feature>
<feature type="transmembrane region" description="Helical" evidence="1">
    <location>
        <begin position="67"/>
        <end position="84"/>
    </location>
</feature>
<sequence length="397" mass="44140">MTVQQPAHCLPDANNRWGRFLLAAYLLFIALLLGAENTKLTNNFFYLFLMLPAVVLVARRQLRPTRACLLLGGYLLYVALSSFWNNADPGDSAKHLKYVVYILAFAAITQQVMAQPERLKWIAAWGLLISLVVEAHSLYTLIASVGLESWARDFPRLDQLTGPLNAVYLALAVGLFGFILISSQVTNPWLASMLVCGLILLTIPLQSRTPILALLLAHSYYLFRLRAFTALACWVLMLAAGGLVLVLMIDRFTAEFVRVDIWRNVAGTMSEQCSLLLGCGNRYDFDVQAQGFHYANPHSLWLSQLFYGGLIGVALLAACLWALYRHAGQLAAFWPPVFVYCAATGFSIGHSLLTHPDFLWLLTWFPLALSGMLFRSADSINQAKQQHEADTNTPVPV</sequence>
<feature type="transmembrane region" description="Helical" evidence="1">
    <location>
        <begin position="331"/>
        <end position="352"/>
    </location>
</feature>